<feature type="compositionally biased region" description="Polar residues" evidence="5">
    <location>
        <begin position="365"/>
        <end position="379"/>
    </location>
</feature>
<dbReference type="Proteomes" id="UP000813824">
    <property type="component" value="Unassembled WGS sequence"/>
</dbReference>
<evidence type="ECO:0000259" key="6">
    <source>
        <dbReference type="PROSITE" id="PS50157"/>
    </source>
</evidence>
<dbReference type="InterPro" id="IPR036236">
    <property type="entry name" value="Znf_C2H2_sf"/>
</dbReference>
<keyword evidence="3" id="KW-0862">Zinc</keyword>
<keyword evidence="8" id="KW-1185">Reference proteome</keyword>
<keyword evidence="2 4" id="KW-0863">Zinc-finger</keyword>
<reference evidence="7" key="1">
    <citation type="journal article" date="2021" name="New Phytol.">
        <title>Evolutionary innovations through gain and loss of genes in the ectomycorrhizal Boletales.</title>
        <authorList>
            <person name="Wu G."/>
            <person name="Miyauchi S."/>
            <person name="Morin E."/>
            <person name="Kuo A."/>
            <person name="Drula E."/>
            <person name="Varga T."/>
            <person name="Kohler A."/>
            <person name="Feng B."/>
            <person name="Cao Y."/>
            <person name="Lipzen A."/>
            <person name="Daum C."/>
            <person name="Hundley H."/>
            <person name="Pangilinan J."/>
            <person name="Johnson J."/>
            <person name="Barry K."/>
            <person name="LaButti K."/>
            <person name="Ng V."/>
            <person name="Ahrendt S."/>
            <person name="Min B."/>
            <person name="Choi I.G."/>
            <person name="Park H."/>
            <person name="Plett J.M."/>
            <person name="Magnuson J."/>
            <person name="Spatafora J.W."/>
            <person name="Nagy L.G."/>
            <person name="Henrissat B."/>
            <person name="Grigoriev I.V."/>
            <person name="Yang Z.L."/>
            <person name="Xu J."/>
            <person name="Martin F.M."/>
        </authorList>
    </citation>
    <scope>NUCLEOTIDE SEQUENCE</scope>
    <source>
        <strain evidence="7">KKN 215</strain>
    </source>
</reference>
<dbReference type="PANTHER" id="PTHR23235:SF120">
    <property type="entry name" value="KRUPPEL-LIKE FACTOR 15"/>
    <property type="match status" value="1"/>
</dbReference>
<feature type="compositionally biased region" description="Polar residues" evidence="5">
    <location>
        <begin position="12"/>
        <end position="23"/>
    </location>
</feature>
<gene>
    <name evidence="7" type="ORF">BXZ70DRAFT_948585</name>
</gene>
<evidence type="ECO:0000313" key="8">
    <source>
        <dbReference type="Proteomes" id="UP000813824"/>
    </source>
</evidence>
<dbReference type="InterPro" id="IPR013087">
    <property type="entry name" value="Znf_C2H2_type"/>
</dbReference>
<dbReference type="PANTHER" id="PTHR23235">
    <property type="entry name" value="KRUEPPEL-LIKE TRANSCRIPTION FACTOR"/>
    <property type="match status" value="1"/>
</dbReference>
<feature type="domain" description="C2H2-type" evidence="6">
    <location>
        <begin position="252"/>
        <end position="281"/>
    </location>
</feature>
<organism evidence="7 8">
    <name type="scientific">Cristinia sonorae</name>
    <dbReference type="NCBI Taxonomy" id="1940300"/>
    <lineage>
        <taxon>Eukaryota</taxon>
        <taxon>Fungi</taxon>
        <taxon>Dikarya</taxon>
        <taxon>Basidiomycota</taxon>
        <taxon>Agaricomycotina</taxon>
        <taxon>Agaricomycetes</taxon>
        <taxon>Agaricomycetidae</taxon>
        <taxon>Agaricales</taxon>
        <taxon>Pleurotineae</taxon>
        <taxon>Stephanosporaceae</taxon>
        <taxon>Cristinia</taxon>
    </lineage>
</organism>
<dbReference type="SUPFAM" id="SSF57667">
    <property type="entry name" value="beta-beta-alpha zinc fingers"/>
    <property type="match status" value="2"/>
</dbReference>
<accession>A0A8K0UK67</accession>
<feature type="region of interest" description="Disordered" evidence="5">
    <location>
        <begin position="75"/>
        <end position="173"/>
    </location>
</feature>
<dbReference type="GO" id="GO:0008270">
    <property type="term" value="F:zinc ion binding"/>
    <property type="evidence" value="ECO:0007669"/>
    <property type="project" value="UniProtKB-KW"/>
</dbReference>
<proteinExistence type="predicted"/>
<keyword evidence="1" id="KW-0479">Metal-binding</keyword>
<dbReference type="GO" id="GO:0000981">
    <property type="term" value="F:DNA-binding transcription factor activity, RNA polymerase II-specific"/>
    <property type="evidence" value="ECO:0007669"/>
    <property type="project" value="TreeGrafter"/>
</dbReference>
<feature type="region of interest" description="Disordered" evidence="5">
    <location>
        <begin position="351"/>
        <end position="379"/>
    </location>
</feature>
<dbReference type="Pfam" id="PF00096">
    <property type="entry name" value="zf-C2H2"/>
    <property type="match status" value="2"/>
</dbReference>
<feature type="region of interest" description="Disordered" evidence="5">
    <location>
        <begin position="191"/>
        <end position="247"/>
    </location>
</feature>
<evidence type="ECO:0000313" key="7">
    <source>
        <dbReference type="EMBL" id="KAH8093944.1"/>
    </source>
</evidence>
<protein>
    <recommendedName>
        <fullName evidence="6">C2H2-type domain-containing protein</fullName>
    </recommendedName>
</protein>
<feature type="domain" description="C2H2-type" evidence="6">
    <location>
        <begin position="313"/>
        <end position="340"/>
    </location>
</feature>
<feature type="domain" description="C2H2-type" evidence="6">
    <location>
        <begin position="282"/>
        <end position="311"/>
    </location>
</feature>
<dbReference type="GO" id="GO:0000978">
    <property type="term" value="F:RNA polymerase II cis-regulatory region sequence-specific DNA binding"/>
    <property type="evidence" value="ECO:0007669"/>
    <property type="project" value="TreeGrafter"/>
</dbReference>
<feature type="region of interest" description="Disordered" evidence="5">
    <location>
        <begin position="1"/>
        <end position="24"/>
    </location>
</feature>
<name>A0A8K0UK67_9AGAR</name>
<comment type="caution">
    <text evidence="7">The sequence shown here is derived from an EMBL/GenBank/DDBJ whole genome shotgun (WGS) entry which is preliminary data.</text>
</comment>
<evidence type="ECO:0000256" key="3">
    <source>
        <dbReference type="ARBA" id="ARBA00022833"/>
    </source>
</evidence>
<dbReference type="PROSITE" id="PS00028">
    <property type="entry name" value="ZINC_FINGER_C2H2_1"/>
    <property type="match status" value="2"/>
</dbReference>
<sequence length="379" mass="41541">MEVDASRMHVPSHTSSLLASYTPPQRFDSYTLPSRGWPLPEQHPPSTSYMPPANHAVLSTAREYRHTHTGLEDGYYSGPSSLMHMHASGSSTQQHPHQNRYESYNHNHSHPSPHPLTSSHNPYQMHPHQDLQSSWAKQPAVQLPPASALPVPSSVHSAPRESYRNPPTSESQRAPNAALLYAQSQVLPSSSSSLSSLASQGRGGSGGGSPPYTSSSSSVPRLPPILQVEKQQVTTSATQAASASRRRNEANFICPVPGCGSTFTRRFNLRGHLRSHTEERPFVCEWPGCNKGFARQHDCKRHQALHTSRSTSNVCQGCGKTFSRLDALNRHLRSEGGAECRQTTEAVAIAARSSPNMNEDDWENKSTSTDYSNGRTPAR</sequence>
<dbReference type="OrthoDB" id="4748970at2759"/>
<feature type="compositionally biased region" description="Low complexity" evidence="5">
    <location>
        <begin position="210"/>
        <end position="220"/>
    </location>
</feature>
<evidence type="ECO:0000256" key="4">
    <source>
        <dbReference type="PROSITE-ProRule" id="PRU00042"/>
    </source>
</evidence>
<feature type="compositionally biased region" description="Low complexity" evidence="5">
    <location>
        <begin position="231"/>
        <end position="243"/>
    </location>
</feature>
<evidence type="ECO:0000256" key="2">
    <source>
        <dbReference type="ARBA" id="ARBA00022771"/>
    </source>
</evidence>
<feature type="compositionally biased region" description="Low complexity" evidence="5">
    <location>
        <begin position="191"/>
        <end position="200"/>
    </location>
</feature>
<dbReference type="PROSITE" id="PS50157">
    <property type="entry name" value="ZINC_FINGER_C2H2_2"/>
    <property type="match status" value="3"/>
</dbReference>
<dbReference type="EMBL" id="JAEVFJ010000027">
    <property type="protein sequence ID" value="KAH8093944.1"/>
    <property type="molecule type" value="Genomic_DNA"/>
</dbReference>
<evidence type="ECO:0000256" key="5">
    <source>
        <dbReference type="SAM" id="MobiDB-lite"/>
    </source>
</evidence>
<dbReference type="Gene3D" id="3.30.160.60">
    <property type="entry name" value="Classic Zinc Finger"/>
    <property type="match status" value="3"/>
</dbReference>
<dbReference type="FunFam" id="3.30.160.60:FF:000007">
    <property type="entry name" value="Basic krueppel-like factor 3"/>
    <property type="match status" value="1"/>
</dbReference>
<dbReference type="AlphaFoldDB" id="A0A8K0UK67"/>
<feature type="compositionally biased region" description="Low complexity" evidence="5">
    <location>
        <begin position="138"/>
        <end position="157"/>
    </location>
</feature>
<evidence type="ECO:0000256" key="1">
    <source>
        <dbReference type="ARBA" id="ARBA00022723"/>
    </source>
</evidence>
<dbReference type="SMART" id="SM00355">
    <property type="entry name" value="ZnF_C2H2"/>
    <property type="match status" value="3"/>
</dbReference>